<feature type="non-terminal residue" evidence="1">
    <location>
        <position position="124"/>
    </location>
</feature>
<dbReference type="Proteomes" id="UP000318307">
    <property type="component" value="Unassembled WGS sequence"/>
</dbReference>
<gene>
    <name evidence="1" type="ORF">LZ24_03132</name>
</gene>
<proteinExistence type="predicted"/>
<keyword evidence="2" id="KW-1185">Reference proteome</keyword>
<accession>A0A562R6E4</accession>
<dbReference type="EMBL" id="VLLC01000042">
    <property type="protein sequence ID" value="TWI64607.1"/>
    <property type="molecule type" value="Genomic_DNA"/>
</dbReference>
<dbReference type="RefSeq" id="WP_222427668.1">
    <property type="nucleotide sequence ID" value="NZ_VLLC01000042.1"/>
</dbReference>
<dbReference type="AlphaFoldDB" id="A0A562R6E4"/>
<protein>
    <submittedName>
        <fullName evidence="1">Uncharacterized protein</fullName>
    </submittedName>
</protein>
<evidence type="ECO:0000313" key="1">
    <source>
        <dbReference type="EMBL" id="TWI64607.1"/>
    </source>
</evidence>
<evidence type="ECO:0000313" key="2">
    <source>
        <dbReference type="Proteomes" id="UP000318307"/>
    </source>
</evidence>
<name>A0A562R6E4_9BACT</name>
<reference evidence="1 2" key="1">
    <citation type="submission" date="2019-07" db="EMBL/GenBank/DDBJ databases">
        <title>Genome sequencing of 100 strains of the haloalkaliphilic chemolithoautotrophic sulfur-oxidizing bacterium Thioalkalivibrio.</title>
        <authorList>
            <person name="Muyzer G."/>
        </authorList>
    </citation>
    <scope>NUCLEOTIDE SEQUENCE [LARGE SCALE GENOMIC DNA]</scope>
    <source>
        <strain evidence="1 2">ASO4-4</strain>
    </source>
</reference>
<comment type="caution">
    <text evidence="1">The sequence shown here is derived from an EMBL/GenBank/DDBJ whole genome shotgun (WGS) entry which is preliminary data.</text>
</comment>
<organism evidence="1 2">
    <name type="scientific">Desulfobotulus alkaliphilus</name>
    <dbReference type="NCBI Taxonomy" id="622671"/>
    <lineage>
        <taxon>Bacteria</taxon>
        <taxon>Pseudomonadati</taxon>
        <taxon>Thermodesulfobacteriota</taxon>
        <taxon>Desulfobacteria</taxon>
        <taxon>Desulfobacterales</taxon>
        <taxon>Desulfobacteraceae</taxon>
        <taxon>Desulfobotulus</taxon>
    </lineage>
</organism>
<sequence>MKISHEHFREVTRRICGSLDLDQALYDAFLYMKDLLPLDALFITLYEYEKRRARVIALAYEGGGFLLDESFPLSDAAWEAIRSWQARSRYDTTPWIRDHTHPINREILRTVRSGVAALQHMEIG</sequence>